<name>A0ABX8AV34_9HYPH</name>
<organism evidence="2 3">
    <name type="scientific">Pseudovibrio brasiliensis</name>
    <dbReference type="NCBI Taxonomy" id="1898042"/>
    <lineage>
        <taxon>Bacteria</taxon>
        <taxon>Pseudomonadati</taxon>
        <taxon>Pseudomonadota</taxon>
        <taxon>Alphaproteobacteria</taxon>
        <taxon>Hyphomicrobiales</taxon>
        <taxon>Stappiaceae</taxon>
        <taxon>Pseudovibrio</taxon>
    </lineage>
</organism>
<dbReference type="Proteomes" id="UP000680706">
    <property type="component" value="Chromosome"/>
</dbReference>
<keyword evidence="2" id="KW-0503">Monooxygenase</keyword>
<proteinExistence type="predicted"/>
<gene>
    <name evidence="2" type="ORF">KGB56_06915</name>
</gene>
<evidence type="ECO:0000259" key="1">
    <source>
        <dbReference type="Pfam" id="PF03992"/>
    </source>
</evidence>
<keyword evidence="2" id="KW-0560">Oxidoreductase</keyword>
<dbReference type="Pfam" id="PF03992">
    <property type="entry name" value="ABM"/>
    <property type="match status" value="1"/>
</dbReference>
<protein>
    <submittedName>
        <fullName evidence="2">Antibiotic biosynthesis monooxygenase</fullName>
    </submittedName>
</protein>
<dbReference type="EMBL" id="CP074126">
    <property type="protein sequence ID" value="QUS57116.1"/>
    <property type="molecule type" value="Genomic_DNA"/>
</dbReference>
<reference evidence="2 3" key="1">
    <citation type="journal article" date="2021" name="Angew. Chem. Int. Ed. Engl.">
        <title>A novel family of nonribosomal peptides modulate collective behavior in Pseudovibrio bacteria isolated from marine sponges.</title>
        <authorList>
            <person name="Ioca L.P."/>
            <person name="Dai Y."/>
            <person name="Kunakom S."/>
            <person name="Diaz-Espinosa J."/>
            <person name="Krunic A."/>
            <person name="Crnkovic C.M."/>
            <person name="Orjala J."/>
            <person name="Sanchez L.M."/>
            <person name="Ferreira A.G."/>
            <person name="Berlinck R.G.S."/>
            <person name="Eustaquio A.S."/>
        </authorList>
    </citation>
    <scope>NUCLEOTIDE SEQUENCE [LARGE SCALE GENOMIC DNA]</scope>
    <source>
        <strain evidence="2 3">Ab134</strain>
    </source>
</reference>
<dbReference type="GO" id="GO:0004497">
    <property type="term" value="F:monooxygenase activity"/>
    <property type="evidence" value="ECO:0007669"/>
    <property type="project" value="UniProtKB-KW"/>
</dbReference>
<dbReference type="InterPro" id="IPR007138">
    <property type="entry name" value="ABM_dom"/>
</dbReference>
<sequence length="103" mass="11459">MTEHTFFNVITLPDNDETLALEAWAAVGTWMEQQPGFLGSTLYRNRMNPKILINKGRYESEEAFLAAASSPEFKSLSQKLTDLGVKRIAGLYDTLREFGAGGN</sequence>
<dbReference type="SUPFAM" id="SSF54909">
    <property type="entry name" value="Dimeric alpha+beta barrel"/>
    <property type="match status" value="1"/>
</dbReference>
<evidence type="ECO:0000313" key="2">
    <source>
        <dbReference type="EMBL" id="QUS57116.1"/>
    </source>
</evidence>
<dbReference type="RefSeq" id="WP_075701126.1">
    <property type="nucleotide sequence ID" value="NZ_CP074126.1"/>
</dbReference>
<keyword evidence="3" id="KW-1185">Reference proteome</keyword>
<dbReference type="InterPro" id="IPR011008">
    <property type="entry name" value="Dimeric_a/b-barrel"/>
</dbReference>
<evidence type="ECO:0000313" key="3">
    <source>
        <dbReference type="Proteomes" id="UP000680706"/>
    </source>
</evidence>
<feature type="domain" description="ABM" evidence="1">
    <location>
        <begin position="13"/>
        <end position="75"/>
    </location>
</feature>
<dbReference type="Gene3D" id="3.30.70.100">
    <property type="match status" value="1"/>
</dbReference>
<accession>A0ABX8AV34</accession>